<dbReference type="SUPFAM" id="SSF53756">
    <property type="entry name" value="UDP-Glycosyltransferase/glycogen phosphorylase"/>
    <property type="match status" value="1"/>
</dbReference>
<organism evidence="2 3">
    <name type="scientific">Glaciimonas immobilis</name>
    <dbReference type="NCBI Taxonomy" id="728004"/>
    <lineage>
        <taxon>Bacteria</taxon>
        <taxon>Pseudomonadati</taxon>
        <taxon>Pseudomonadota</taxon>
        <taxon>Betaproteobacteria</taxon>
        <taxon>Burkholderiales</taxon>
        <taxon>Oxalobacteraceae</taxon>
        <taxon>Glaciimonas</taxon>
    </lineage>
</organism>
<dbReference type="Pfam" id="PF22059">
    <property type="entry name" value="GumK_N"/>
    <property type="match status" value="1"/>
</dbReference>
<gene>
    <name evidence="2" type="ORF">HNR39_003862</name>
</gene>
<feature type="domain" description="Glucuronosyltransferase GumK N-terminal" evidence="1">
    <location>
        <begin position="2"/>
        <end position="51"/>
    </location>
</feature>
<sequence length="251" mass="27691">MAPIFFDLVKRLNPSAKTIYLASHDLETINVAPYVKQTFAQVGPKMDAICLTSRYMAEGMPSVDNCYVVPHGFDYSLGDYADPSPYGPGQHAVSVGSMLFDPDFFVIASRLFPEVTFHIIGCGIGAHPDFGKNVVLHEEMPHRLTLPYIKHATVGISPYRSAHVPRYLSDTSMKLMQYDFFELPAVCPSSVMGGHRSRFGYTPGDAKSILCAMRRALAAPRLPAENALLSWSDVVERLLAPNMFSDTRLAA</sequence>
<proteinExistence type="predicted"/>
<evidence type="ECO:0000313" key="3">
    <source>
        <dbReference type="Proteomes" id="UP000571084"/>
    </source>
</evidence>
<dbReference type="Gene3D" id="3.40.50.2000">
    <property type="entry name" value="Glycogen Phosphorylase B"/>
    <property type="match status" value="1"/>
</dbReference>
<dbReference type="Proteomes" id="UP000571084">
    <property type="component" value="Unassembled WGS sequence"/>
</dbReference>
<evidence type="ECO:0000259" key="1">
    <source>
        <dbReference type="Pfam" id="PF22059"/>
    </source>
</evidence>
<reference evidence="2 3" key="1">
    <citation type="submission" date="2020-08" db="EMBL/GenBank/DDBJ databases">
        <title>Genomic Encyclopedia of Type Strains, Phase IV (KMG-IV): sequencing the most valuable type-strain genomes for metagenomic binning, comparative biology and taxonomic classification.</title>
        <authorList>
            <person name="Goeker M."/>
        </authorList>
    </citation>
    <scope>NUCLEOTIDE SEQUENCE [LARGE SCALE GENOMIC DNA]</scope>
    <source>
        <strain evidence="2 3">DSM 23240</strain>
    </source>
</reference>
<dbReference type="InterPro" id="IPR054299">
    <property type="entry name" value="GumK_N"/>
</dbReference>
<comment type="caution">
    <text evidence="2">The sequence shown here is derived from an EMBL/GenBank/DDBJ whole genome shotgun (WGS) entry which is preliminary data.</text>
</comment>
<accession>A0A840S023</accession>
<dbReference type="AlphaFoldDB" id="A0A840S023"/>
<keyword evidence="3" id="KW-1185">Reference proteome</keyword>
<dbReference type="EMBL" id="JACHHQ010000009">
    <property type="protein sequence ID" value="MBB5202000.1"/>
    <property type="molecule type" value="Genomic_DNA"/>
</dbReference>
<evidence type="ECO:0000313" key="2">
    <source>
        <dbReference type="EMBL" id="MBB5202000.1"/>
    </source>
</evidence>
<name>A0A840S023_9BURK</name>
<protein>
    <recommendedName>
        <fullName evidence="1">Glucuronosyltransferase GumK N-terminal domain-containing protein</fullName>
    </recommendedName>
</protein>